<gene>
    <name evidence="6" type="ORF">NDM98_09370</name>
</gene>
<evidence type="ECO:0000256" key="1">
    <source>
        <dbReference type="ARBA" id="ARBA00022729"/>
    </source>
</evidence>
<feature type="coiled-coil region" evidence="2">
    <location>
        <begin position="45"/>
        <end position="124"/>
    </location>
</feature>
<dbReference type="Proteomes" id="UP001203665">
    <property type="component" value="Unassembled WGS sequence"/>
</dbReference>
<evidence type="ECO:0000256" key="3">
    <source>
        <dbReference type="SAM" id="MobiDB-lite"/>
    </source>
</evidence>
<feature type="domain" description="M23ase beta-sheet core" evidence="4">
    <location>
        <begin position="369"/>
        <end position="463"/>
    </location>
</feature>
<comment type="caution">
    <text evidence="6">The sequence shown here is derived from an EMBL/GenBank/DDBJ whole genome shotgun (WGS) entry which is preliminary data.</text>
</comment>
<evidence type="ECO:0000256" key="2">
    <source>
        <dbReference type="SAM" id="Coils"/>
    </source>
</evidence>
<accession>A0ABT0XIF0</accession>
<feature type="compositionally biased region" description="Low complexity" evidence="3">
    <location>
        <begin position="287"/>
        <end position="328"/>
    </location>
</feature>
<dbReference type="PANTHER" id="PTHR21666:SF270">
    <property type="entry name" value="MUREIN HYDROLASE ACTIVATOR ENVC"/>
    <property type="match status" value="1"/>
</dbReference>
<organism evidence="6 7">
    <name type="scientific">Alkalicoccobacillus plakortidis</name>
    <dbReference type="NCBI Taxonomy" id="444060"/>
    <lineage>
        <taxon>Bacteria</taxon>
        <taxon>Bacillati</taxon>
        <taxon>Bacillota</taxon>
        <taxon>Bacilli</taxon>
        <taxon>Bacillales</taxon>
        <taxon>Bacillaceae</taxon>
        <taxon>Alkalicoccobacillus</taxon>
    </lineage>
</organism>
<dbReference type="Gene3D" id="2.70.70.10">
    <property type="entry name" value="Glucose Permease (Domain IIA)"/>
    <property type="match status" value="1"/>
</dbReference>
<dbReference type="CDD" id="cd12797">
    <property type="entry name" value="M23_peptidase"/>
    <property type="match status" value="1"/>
</dbReference>
<name>A0ABT0XIF0_9BACI</name>
<evidence type="ECO:0000259" key="5">
    <source>
        <dbReference type="Pfam" id="PF24568"/>
    </source>
</evidence>
<sequence length="468" mass="51459">MKKKVGYITLAAAIAFGSVGFGGLTNTALANEDLRNKISDVQGERGQNQELARQKEAEVADLKQEMEVLSNEIRELEKQEADTAEKISEKEAEIAEVEAHIEQLKEEIKEIEERIAERDELLKDRAKNMYQSGGEVNYLEVILGAKDFGDLLDRVNALSTIANQDKSILDAHIQDHEDLEAAKQEVEEELSNLEGHLEDLEILKADLEGQRSEKDSKRGDLQSKEDKLEAELGEIENEDEILAQQEAAFEKELADWEAEQKRLAEEKKRQEEAEKKRQEEAEKARVAQESADQEAAQQSSNSSSSSSSNSSSSSSSNSSSESSRSEASPQVKSQTASSEPAAEQKSTSGFVRPTTGSVTSTYGQRWGKMHHGIDFGKNGRTGDVPIVAAKEGTVSSAGWMNGYGNTVIITHVVDGRTVTTLYGHMERIDVSAGQKVSQSQQIGLMGNTGQSFGAHLHFEVHEGSLEWF</sequence>
<dbReference type="PANTHER" id="PTHR21666">
    <property type="entry name" value="PEPTIDASE-RELATED"/>
    <property type="match status" value="1"/>
</dbReference>
<feature type="domain" description="Peptidoglycan hydrolase PcsB coiled-coil" evidence="5">
    <location>
        <begin position="108"/>
        <end position="181"/>
    </location>
</feature>
<feature type="compositionally biased region" description="Acidic residues" evidence="3">
    <location>
        <begin position="231"/>
        <end position="241"/>
    </location>
</feature>
<dbReference type="InterPro" id="IPR016047">
    <property type="entry name" value="M23ase_b-sheet_dom"/>
</dbReference>
<evidence type="ECO:0000259" key="4">
    <source>
        <dbReference type="Pfam" id="PF01551"/>
    </source>
</evidence>
<keyword evidence="1" id="KW-0732">Signal</keyword>
<dbReference type="Pfam" id="PF01551">
    <property type="entry name" value="Peptidase_M23"/>
    <property type="match status" value="1"/>
</dbReference>
<dbReference type="Gene3D" id="6.10.250.3150">
    <property type="match status" value="1"/>
</dbReference>
<proteinExistence type="predicted"/>
<keyword evidence="2" id="KW-0175">Coiled coil</keyword>
<feature type="compositionally biased region" description="Basic and acidic residues" evidence="3">
    <location>
        <begin position="248"/>
        <end position="286"/>
    </location>
</feature>
<feature type="compositionally biased region" description="Polar residues" evidence="3">
    <location>
        <begin position="330"/>
        <end position="363"/>
    </location>
</feature>
<feature type="region of interest" description="Disordered" evidence="3">
    <location>
        <begin position="206"/>
        <end position="363"/>
    </location>
</feature>
<dbReference type="InterPro" id="IPR050570">
    <property type="entry name" value="Cell_wall_metabolism_enzyme"/>
</dbReference>
<feature type="compositionally biased region" description="Basic and acidic residues" evidence="3">
    <location>
        <begin position="206"/>
        <end position="230"/>
    </location>
</feature>
<dbReference type="SUPFAM" id="SSF51261">
    <property type="entry name" value="Duplicated hybrid motif"/>
    <property type="match status" value="1"/>
</dbReference>
<dbReference type="InterPro" id="IPR057309">
    <property type="entry name" value="PcsB_CC"/>
</dbReference>
<evidence type="ECO:0000313" key="6">
    <source>
        <dbReference type="EMBL" id="MCM2675681.1"/>
    </source>
</evidence>
<keyword evidence="7" id="KW-1185">Reference proteome</keyword>
<evidence type="ECO:0000313" key="7">
    <source>
        <dbReference type="Proteomes" id="UP001203665"/>
    </source>
</evidence>
<reference evidence="6" key="1">
    <citation type="submission" date="2022-06" db="EMBL/GenBank/DDBJ databases">
        <title>Alkalicoccobacillus porphyridii sp. nov., isolated from a marine red alga, Porphyridium purpureum and reclassification of Shouchella plakortidis and Shouchella gibsonii as Alkalicoccobacillus plakortidis comb. nov. and Alkalicoccobacillus gibsonii comb. nov.</title>
        <authorList>
            <person name="Kim K.H."/>
            <person name="Lee J.K."/>
            <person name="Han D.M."/>
            <person name="Baek J.H."/>
            <person name="Jeon C.O."/>
        </authorList>
    </citation>
    <scope>NUCLEOTIDE SEQUENCE</scope>
    <source>
        <strain evidence="6">DSM 19153</strain>
    </source>
</reference>
<dbReference type="Pfam" id="PF24568">
    <property type="entry name" value="CC_PcsB"/>
    <property type="match status" value="1"/>
</dbReference>
<dbReference type="RefSeq" id="WP_251606710.1">
    <property type="nucleotide sequence ID" value="NZ_JAMQJY010000001.1"/>
</dbReference>
<dbReference type="InterPro" id="IPR011055">
    <property type="entry name" value="Dup_hybrid_motif"/>
</dbReference>
<dbReference type="EMBL" id="JAMQJY010000001">
    <property type="protein sequence ID" value="MCM2675681.1"/>
    <property type="molecule type" value="Genomic_DNA"/>
</dbReference>
<protein>
    <submittedName>
        <fullName evidence="6">Peptidoglycan DD-metalloendopeptidase family protein</fullName>
    </submittedName>
</protein>